<evidence type="ECO:0008006" key="3">
    <source>
        <dbReference type="Google" id="ProtNLM"/>
    </source>
</evidence>
<evidence type="ECO:0000313" key="2">
    <source>
        <dbReference type="Proteomes" id="UP000315783"/>
    </source>
</evidence>
<gene>
    <name evidence="1" type="ORF">IF1G_09997</name>
</gene>
<dbReference type="Proteomes" id="UP000315783">
    <property type="component" value="Unassembled WGS sequence"/>
</dbReference>
<sequence>MLHDPLNDQLLHGSHAELNNIISQSPRRVDHDGISLLSSCLAAEVYHEEHALLTSYPAGTGARHWHLVINRIYDRKVEEHPSRLAAPWSFSLRSLTSDTAGSLVIGACGPFWLDDRFGLPAGATTDMPWTLPSPTSILRITLRTQHCVLAHHDLAPPNVIVDAAGDERLLDWDDQVLLWTLALAGCHVACDWSLRGAEPAALGHKIHVPAVFGRTAVQDQSESHALENPDRIIGVFGSIKYV</sequence>
<accession>A0A545UPV7</accession>
<dbReference type="EMBL" id="SPUK01000019">
    <property type="protein sequence ID" value="TQV91498.1"/>
    <property type="molecule type" value="Genomic_DNA"/>
</dbReference>
<protein>
    <recommendedName>
        <fullName evidence="3">Aminoglycoside phosphotransferase domain-containing protein</fullName>
    </recommendedName>
</protein>
<evidence type="ECO:0000313" key="1">
    <source>
        <dbReference type="EMBL" id="TQV91498.1"/>
    </source>
</evidence>
<comment type="caution">
    <text evidence="1">The sequence shown here is derived from an EMBL/GenBank/DDBJ whole genome shotgun (WGS) entry which is preliminary data.</text>
</comment>
<keyword evidence="2" id="KW-1185">Reference proteome</keyword>
<proteinExistence type="predicted"/>
<name>A0A545UPV7_9HYPO</name>
<dbReference type="AlphaFoldDB" id="A0A545UPV7"/>
<reference evidence="1 2" key="1">
    <citation type="journal article" date="2019" name="Appl. Microbiol. Biotechnol.">
        <title>Genome sequence of Isaria javanica and comparative genome analysis insights into family S53 peptidase evolution in fungal entomopathogens.</title>
        <authorList>
            <person name="Lin R."/>
            <person name="Zhang X."/>
            <person name="Xin B."/>
            <person name="Zou M."/>
            <person name="Gao Y."/>
            <person name="Qin F."/>
            <person name="Hu Q."/>
            <person name="Xie B."/>
            <person name="Cheng X."/>
        </authorList>
    </citation>
    <scope>NUCLEOTIDE SEQUENCE [LARGE SCALE GENOMIC DNA]</scope>
    <source>
        <strain evidence="1 2">IJ1G</strain>
    </source>
</reference>
<organism evidence="1 2">
    <name type="scientific">Cordyceps javanica</name>
    <dbReference type="NCBI Taxonomy" id="43265"/>
    <lineage>
        <taxon>Eukaryota</taxon>
        <taxon>Fungi</taxon>
        <taxon>Dikarya</taxon>
        <taxon>Ascomycota</taxon>
        <taxon>Pezizomycotina</taxon>
        <taxon>Sordariomycetes</taxon>
        <taxon>Hypocreomycetidae</taxon>
        <taxon>Hypocreales</taxon>
        <taxon>Cordycipitaceae</taxon>
        <taxon>Cordyceps</taxon>
    </lineage>
</organism>